<feature type="repeat" description="TPR" evidence="3">
    <location>
        <begin position="634"/>
        <end position="667"/>
    </location>
</feature>
<dbReference type="PROSITE" id="PS50005">
    <property type="entry name" value="TPR"/>
    <property type="match status" value="2"/>
</dbReference>
<organism evidence="7 8">
    <name type="scientific">Acidipila rosea</name>
    <dbReference type="NCBI Taxonomy" id="768535"/>
    <lineage>
        <taxon>Bacteria</taxon>
        <taxon>Pseudomonadati</taxon>
        <taxon>Acidobacteriota</taxon>
        <taxon>Terriglobia</taxon>
        <taxon>Terriglobales</taxon>
        <taxon>Acidobacteriaceae</taxon>
        <taxon>Acidipila</taxon>
    </lineage>
</organism>
<dbReference type="PANTHER" id="PTHR44858:SF1">
    <property type="entry name" value="UDP-N-ACETYLGLUCOSAMINE--PEPTIDE N-ACETYLGLUCOSAMINYLTRANSFERASE SPINDLY-RELATED"/>
    <property type="match status" value="1"/>
</dbReference>
<evidence type="ECO:0000313" key="8">
    <source>
        <dbReference type="Proteomes" id="UP000295210"/>
    </source>
</evidence>
<dbReference type="InterPro" id="IPR036280">
    <property type="entry name" value="Multihaem_cyt_sf"/>
</dbReference>
<feature type="chain" id="PRO_5020861618" evidence="5">
    <location>
        <begin position="25"/>
        <end position="742"/>
    </location>
</feature>
<comment type="caution">
    <text evidence="7">The sequence shown here is derived from an EMBL/GenBank/DDBJ whole genome shotgun (WGS) entry which is preliminary data.</text>
</comment>
<dbReference type="PANTHER" id="PTHR44858">
    <property type="entry name" value="TETRATRICOPEPTIDE REPEAT PROTEIN 6"/>
    <property type="match status" value="1"/>
</dbReference>
<evidence type="ECO:0000256" key="1">
    <source>
        <dbReference type="ARBA" id="ARBA00022737"/>
    </source>
</evidence>
<feature type="region of interest" description="Disordered" evidence="4">
    <location>
        <begin position="719"/>
        <end position="742"/>
    </location>
</feature>
<dbReference type="Pfam" id="PF13435">
    <property type="entry name" value="Cytochrome_C554"/>
    <property type="match status" value="1"/>
</dbReference>
<dbReference type="InterPro" id="IPR050498">
    <property type="entry name" value="Ycf3"/>
</dbReference>
<dbReference type="SMART" id="SM00028">
    <property type="entry name" value="TPR"/>
    <property type="match status" value="4"/>
</dbReference>
<dbReference type="Pfam" id="PF00515">
    <property type="entry name" value="TPR_1"/>
    <property type="match status" value="1"/>
</dbReference>
<dbReference type="InterPro" id="IPR019734">
    <property type="entry name" value="TPR_rpt"/>
</dbReference>
<accession>A0A4R1L510</accession>
<dbReference type="Pfam" id="PF14559">
    <property type="entry name" value="TPR_19"/>
    <property type="match status" value="1"/>
</dbReference>
<sequence length="742" mass="83830">MLLLSRKFVRSSFVRVAACLVAFAGTAGLFLRTTHAGTTAESVSRDYNARVEKTYNYRYGKDKPFLPSMATTEDGQFIQPGAFPTAAYCGHCHQETYHQWRQSLHSNSFREPFYMKNVQLLDDQQGVSASRHCEGCHNPVSLLSGNITEKPTTAKRPFDNDGVTCSVCHSIAKLQPTYGLGAYVMGTPSAIVDENGKPIPGEVPYKEILDHTDRHVAAVMKDFYKSPEFCSTCHKANLPDTLNNYKWLRAIGLYDEWQASSYSHRSPLPFYTKDYSTCQTCHMPRETITRSDYGAKEKTIASHRWVAGNTAVPFYYGYEEQLQKTISFLRAQKLNVDLFAIRINNAPQYVAPLGSVNYELKPEDTVETVVVIQNKWIGHTLIPEQRDMYEAWTQFEVKDASGKIIAESGELEPDGQLDPGAHSFITRMLDAKGNLLVKHEVWQRHTIATDTTIRPGRSTIVRYRFKIPADAKTPLTITAKVNYRHFNETYTKFTLGAKHARYPVVEMASRTRTVNIGSNDAGAPDKVDNPDWMRWNNFGIGLLDELQYGPAVDAFAHVAKLRPDYPDAYTNLGLAYYQWEKYPQADEYLKKALAMAPENARALYYQALVDRNEGNLADAIKNLAVVVDKYPQSPDAHRELGFSYYQLHKYDLAETQYLALQQIDPDDLGAHYNLAIIYRRLKMKDKAAMEAAKFADEKDDPMANTASLEFLRSHPELSGESVPWHLHDTDPVKQPLGKGGSQ</sequence>
<dbReference type="EMBL" id="SMGK01000004">
    <property type="protein sequence ID" value="TCK72073.1"/>
    <property type="molecule type" value="Genomic_DNA"/>
</dbReference>
<evidence type="ECO:0000256" key="4">
    <source>
        <dbReference type="SAM" id="MobiDB-lite"/>
    </source>
</evidence>
<reference evidence="7 8" key="1">
    <citation type="submission" date="2019-03" db="EMBL/GenBank/DDBJ databases">
        <title>Genomic Encyclopedia of Type Strains, Phase IV (KMG-IV): sequencing the most valuable type-strain genomes for metagenomic binning, comparative biology and taxonomic classification.</title>
        <authorList>
            <person name="Goeker M."/>
        </authorList>
    </citation>
    <scope>NUCLEOTIDE SEQUENCE [LARGE SCALE GENOMIC DNA]</scope>
    <source>
        <strain evidence="7 8">DSM 103428</strain>
    </source>
</reference>
<dbReference type="Gene3D" id="1.25.40.10">
    <property type="entry name" value="Tetratricopeptide repeat domain"/>
    <property type="match status" value="2"/>
</dbReference>
<dbReference type="AlphaFoldDB" id="A0A4R1L510"/>
<keyword evidence="5" id="KW-0732">Signal</keyword>
<protein>
    <submittedName>
        <fullName evidence="7">Tetratricopeptide repeat protein</fullName>
    </submittedName>
</protein>
<name>A0A4R1L510_9BACT</name>
<keyword evidence="1" id="KW-0677">Repeat</keyword>
<dbReference type="InterPro" id="IPR011990">
    <property type="entry name" value="TPR-like_helical_dom_sf"/>
</dbReference>
<dbReference type="Gene3D" id="1.10.1130.10">
    <property type="entry name" value="Flavocytochrome C3, Chain A"/>
    <property type="match status" value="1"/>
</dbReference>
<dbReference type="SUPFAM" id="SSF48695">
    <property type="entry name" value="Multiheme cytochromes"/>
    <property type="match status" value="1"/>
</dbReference>
<dbReference type="PROSITE" id="PS50293">
    <property type="entry name" value="TPR_REGION"/>
    <property type="match status" value="1"/>
</dbReference>
<feature type="repeat" description="TPR" evidence="3">
    <location>
        <begin position="566"/>
        <end position="599"/>
    </location>
</feature>
<keyword evidence="2 3" id="KW-0802">TPR repeat</keyword>
<dbReference type="SUPFAM" id="SSF48452">
    <property type="entry name" value="TPR-like"/>
    <property type="match status" value="1"/>
</dbReference>
<proteinExistence type="predicted"/>
<dbReference type="InterPro" id="IPR023155">
    <property type="entry name" value="Cyt_c-552/4"/>
</dbReference>
<keyword evidence="8" id="KW-1185">Reference proteome</keyword>
<evidence type="ECO:0000256" key="2">
    <source>
        <dbReference type="ARBA" id="ARBA00022803"/>
    </source>
</evidence>
<evidence type="ECO:0000259" key="6">
    <source>
        <dbReference type="Pfam" id="PF13435"/>
    </source>
</evidence>
<gene>
    <name evidence="7" type="ORF">C7378_2705</name>
</gene>
<evidence type="ECO:0000256" key="5">
    <source>
        <dbReference type="SAM" id="SignalP"/>
    </source>
</evidence>
<evidence type="ECO:0000256" key="3">
    <source>
        <dbReference type="PROSITE-ProRule" id="PRU00339"/>
    </source>
</evidence>
<dbReference type="Proteomes" id="UP000295210">
    <property type="component" value="Unassembled WGS sequence"/>
</dbReference>
<feature type="domain" description="Cytochrome c-552/4" evidence="6">
    <location>
        <begin position="89"/>
        <end position="170"/>
    </location>
</feature>
<feature type="signal peptide" evidence="5">
    <location>
        <begin position="1"/>
        <end position="24"/>
    </location>
</feature>
<evidence type="ECO:0000313" key="7">
    <source>
        <dbReference type="EMBL" id="TCK72073.1"/>
    </source>
</evidence>